<protein>
    <submittedName>
        <fullName evidence="2">Uncharacterized protein</fullName>
    </submittedName>
</protein>
<name>A0A7C7D972_9FIRM</name>
<proteinExistence type="predicted"/>
<evidence type="ECO:0000313" key="2">
    <source>
        <dbReference type="EMBL" id="HHY26539.1"/>
    </source>
</evidence>
<dbReference type="Proteomes" id="UP000553059">
    <property type="component" value="Unassembled WGS sequence"/>
</dbReference>
<dbReference type="AlphaFoldDB" id="A0A7C7D972"/>
<feature type="compositionally biased region" description="Polar residues" evidence="1">
    <location>
        <begin position="44"/>
        <end position="53"/>
    </location>
</feature>
<sequence>MPGKAHNWFEVINLRDQFYLRPEPEPPQNRQNSDLDSAADAQPEMTSDVNAGQDTPALSYPMTMPGPERHPDDTAEPSSNEAKATDNGEFEPVQTKMDMSVYQNDEEPGSNYELPSDTIS</sequence>
<accession>A0A7C7D972</accession>
<feature type="region of interest" description="Disordered" evidence="1">
    <location>
        <begin position="19"/>
        <end position="120"/>
    </location>
</feature>
<organism evidence="2 3">
    <name type="scientific">Desulfitobacterium dehalogenans</name>
    <dbReference type="NCBI Taxonomy" id="36854"/>
    <lineage>
        <taxon>Bacteria</taxon>
        <taxon>Bacillati</taxon>
        <taxon>Bacillota</taxon>
        <taxon>Clostridia</taxon>
        <taxon>Eubacteriales</taxon>
        <taxon>Desulfitobacteriaceae</taxon>
        <taxon>Desulfitobacterium</taxon>
    </lineage>
</organism>
<comment type="caution">
    <text evidence="2">The sequence shown here is derived from an EMBL/GenBank/DDBJ whole genome shotgun (WGS) entry which is preliminary data.</text>
</comment>
<gene>
    <name evidence="2" type="ORF">GX523_07290</name>
</gene>
<evidence type="ECO:0000256" key="1">
    <source>
        <dbReference type="SAM" id="MobiDB-lite"/>
    </source>
</evidence>
<dbReference type="EMBL" id="DUTF01000164">
    <property type="protein sequence ID" value="HHY26539.1"/>
    <property type="molecule type" value="Genomic_DNA"/>
</dbReference>
<evidence type="ECO:0000313" key="3">
    <source>
        <dbReference type="Proteomes" id="UP000553059"/>
    </source>
</evidence>
<reference evidence="2 3" key="1">
    <citation type="journal article" date="2020" name="Biotechnol. Biofuels">
        <title>New insights from the biogas microbiome by comprehensive genome-resolved metagenomics of nearly 1600 species originating from multiple anaerobic digesters.</title>
        <authorList>
            <person name="Campanaro S."/>
            <person name="Treu L."/>
            <person name="Rodriguez-R L.M."/>
            <person name="Kovalovszki A."/>
            <person name="Ziels R.M."/>
            <person name="Maus I."/>
            <person name="Zhu X."/>
            <person name="Kougias P.G."/>
            <person name="Basile A."/>
            <person name="Luo G."/>
            <person name="Schluter A."/>
            <person name="Konstantinidis K.T."/>
            <person name="Angelidaki I."/>
        </authorList>
    </citation>
    <scope>NUCLEOTIDE SEQUENCE [LARGE SCALE GENOMIC DNA]</scope>
    <source>
        <strain evidence="2">AS05jafATM_4</strain>
    </source>
</reference>